<dbReference type="InterPro" id="IPR003961">
    <property type="entry name" value="FN3_dom"/>
</dbReference>
<dbReference type="InterPro" id="IPR013783">
    <property type="entry name" value="Ig-like_fold"/>
</dbReference>
<dbReference type="EMBL" id="CP035232">
    <property type="protein sequence ID" value="QAT64727.1"/>
    <property type="molecule type" value="Genomic_DNA"/>
</dbReference>
<feature type="region of interest" description="Disordered" evidence="1">
    <location>
        <begin position="1"/>
        <end position="21"/>
    </location>
</feature>
<dbReference type="Pfam" id="PF00041">
    <property type="entry name" value="fn3"/>
    <property type="match status" value="1"/>
</dbReference>
<accession>A0AAJ3YWR3</accession>
<dbReference type="AlphaFoldDB" id="A0AAJ3YWR3"/>
<reference evidence="3 4" key="1">
    <citation type="submission" date="2019-01" db="EMBL/GenBank/DDBJ databases">
        <title>Genome sequence of Bacillus glycinifermentans SRCM103574.</title>
        <authorList>
            <person name="Kong H.-J."/>
            <person name="Jeong S.-Y."/>
            <person name="Jeong D.-Y."/>
        </authorList>
    </citation>
    <scope>NUCLEOTIDE SEQUENCE [LARGE SCALE GENOMIC DNA]</scope>
    <source>
        <strain evidence="3 4">SRCM103574</strain>
    </source>
</reference>
<proteinExistence type="predicted"/>
<name>A0AAJ3YWR3_9BACI</name>
<dbReference type="InterPro" id="IPR036116">
    <property type="entry name" value="FN3_sf"/>
</dbReference>
<gene>
    <name evidence="3" type="ORF">EQZ20_07315</name>
</gene>
<dbReference type="Proteomes" id="UP000288675">
    <property type="component" value="Chromosome"/>
</dbReference>
<dbReference type="GeneID" id="82852485"/>
<dbReference type="SUPFAM" id="SSF49265">
    <property type="entry name" value="Fibronectin type III"/>
    <property type="match status" value="1"/>
</dbReference>
<protein>
    <submittedName>
        <fullName evidence="3">Fibronectin type III domain-containing protein</fullName>
    </submittedName>
</protein>
<sequence>MRLARTPTIQRPPLPNAPQNLSYTATADSVTVKWDPVDGATSYKVYRGEAKNLDAEVTGPPHTLTGIAADTQLTVNVTAVNAAGESTMSQIVTRTTAS</sequence>
<dbReference type="SMART" id="SM00060">
    <property type="entry name" value="FN3"/>
    <property type="match status" value="1"/>
</dbReference>
<feature type="domain" description="Fibronectin type-III" evidence="2">
    <location>
        <begin position="17"/>
        <end position="98"/>
    </location>
</feature>
<organism evidence="3 4">
    <name type="scientific">Bacillus glycinifermentans</name>
    <dbReference type="NCBI Taxonomy" id="1664069"/>
    <lineage>
        <taxon>Bacteria</taxon>
        <taxon>Bacillati</taxon>
        <taxon>Bacillota</taxon>
        <taxon>Bacilli</taxon>
        <taxon>Bacillales</taxon>
        <taxon>Bacillaceae</taxon>
        <taxon>Bacillus</taxon>
    </lineage>
</organism>
<evidence type="ECO:0000256" key="1">
    <source>
        <dbReference type="SAM" id="MobiDB-lite"/>
    </source>
</evidence>
<dbReference type="Gene3D" id="2.60.40.10">
    <property type="entry name" value="Immunoglobulins"/>
    <property type="match status" value="1"/>
</dbReference>
<dbReference type="RefSeq" id="WP_128748051.1">
    <property type="nucleotide sequence ID" value="NZ_CP035232.1"/>
</dbReference>
<evidence type="ECO:0000313" key="3">
    <source>
        <dbReference type="EMBL" id="QAT64727.1"/>
    </source>
</evidence>
<dbReference type="PROSITE" id="PS50853">
    <property type="entry name" value="FN3"/>
    <property type="match status" value="1"/>
</dbReference>
<evidence type="ECO:0000259" key="2">
    <source>
        <dbReference type="PROSITE" id="PS50853"/>
    </source>
</evidence>
<dbReference type="CDD" id="cd00063">
    <property type="entry name" value="FN3"/>
    <property type="match status" value="1"/>
</dbReference>
<evidence type="ECO:0000313" key="4">
    <source>
        <dbReference type="Proteomes" id="UP000288675"/>
    </source>
</evidence>